<dbReference type="EMBL" id="HACA01006921">
    <property type="protein sequence ID" value="CDW24282.1"/>
    <property type="molecule type" value="Transcribed_RNA"/>
</dbReference>
<accession>A0A0K2TFC4</accession>
<proteinExistence type="predicted"/>
<reference evidence="1" key="1">
    <citation type="submission" date="2014-05" db="EMBL/GenBank/DDBJ databases">
        <authorList>
            <person name="Chronopoulou M."/>
        </authorList>
    </citation>
    <scope>NUCLEOTIDE SEQUENCE</scope>
    <source>
        <tissue evidence="1">Whole organism</tissue>
    </source>
</reference>
<organism evidence="1">
    <name type="scientific">Lepeophtheirus salmonis</name>
    <name type="common">Salmon louse</name>
    <name type="synonym">Caligus salmonis</name>
    <dbReference type="NCBI Taxonomy" id="72036"/>
    <lineage>
        <taxon>Eukaryota</taxon>
        <taxon>Metazoa</taxon>
        <taxon>Ecdysozoa</taxon>
        <taxon>Arthropoda</taxon>
        <taxon>Crustacea</taxon>
        <taxon>Multicrustacea</taxon>
        <taxon>Hexanauplia</taxon>
        <taxon>Copepoda</taxon>
        <taxon>Siphonostomatoida</taxon>
        <taxon>Caligidae</taxon>
        <taxon>Lepeophtheirus</taxon>
    </lineage>
</organism>
<evidence type="ECO:0000313" key="1">
    <source>
        <dbReference type="EMBL" id="CDW24282.1"/>
    </source>
</evidence>
<dbReference type="AlphaFoldDB" id="A0A0K2TFC4"/>
<name>A0A0K2TFC4_LEPSM</name>
<feature type="non-terminal residue" evidence="1">
    <location>
        <position position="1"/>
    </location>
</feature>
<sequence length="101" mass="11921">SSNIKETRSVYIFTISANSKNFLFRSSKQFCRFFLCFLLLTPHLDVHCVQHKLSKIHCFGNKNTNISLTVHIFFRRRVSNIPLLLSNIFYFHESFSLILHP</sequence>
<protein>
    <submittedName>
        <fullName evidence="1">Uncharacterized protein</fullName>
    </submittedName>
</protein>